<dbReference type="Pfam" id="PF00150">
    <property type="entry name" value="Cellulase"/>
    <property type="match status" value="1"/>
</dbReference>
<dbReference type="PANTHER" id="PTHR31297:SF13">
    <property type="entry name" value="PUTATIVE-RELATED"/>
    <property type="match status" value="1"/>
</dbReference>
<feature type="domain" description="Glycoside hydrolase family 5" evidence="7">
    <location>
        <begin position="71"/>
        <end position="330"/>
    </location>
</feature>
<dbReference type="GO" id="GO:0009986">
    <property type="term" value="C:cell surface"/>
    <property type="evidence" value="ECO:0007669"/>
    <property type="project" value="TreeGrafter"/>
</dbReference>
<evidence type="ECO:0000313" key="9">
    <source>
        <dbReference type="Proteomes" id="UP000260812"/>
    </source>
</evidence>
<dbReference type="Gene3D" id="3.20.20.80">
    <property type="entry name" value="Glycosidases"/>
    <property type="match status" value="1"/>
</dbReference>
<evidence type="ECO:0000256" key="6">
    <source>
        <dbReference type="RuleBase" id="RU361153"/>
    </source>
</evidence>
<dbReference type="PROSITE" id="PS00659">
    <property type="entry name" value="GLYCOSYL_HYDROL_F5"/>
    <property type="match status" value="1"/>
</dbReference>
<keyword evidence="1 6" id="KW-0378">Hydrolase</keyword>
<dbReference type="EMBL" id="QVLV01000029">
    <property type="protein sequence ID" value="RGE56123.1"/>
    <property type="molecule type" value="Genomic_DNA"/>
</dbReference>
<evidence type="ECO:0000256" key="3">
    <source>
        <dbReference type="ARBA" id="ARBA00023277"/>
    </source>
</evidence>
<evidence type="ECO:0000256" key="1">
    <source>
        <dbReference type="ARBA" id="ARBA00022801"/>
    </source>
</evidence>
<protein>
    <submittedName>
        <fullName evidence="8">Glycosyl hydrolase family 5</fullName>
    </submittedName>
</protein>
<dbReference type="GO" id="GO:0030245">
    <property type="term" value="P:cellulose catabolic process"/>
    <property type="evidence" value="ECO:0007669"/>
    <property type="project" value="UniProtKB-KW"/>
</dbReference>
<accession>A0A3E3HWC0</accession>
<dbReference type="RefSeq" id="WP_021639649.1">
    <property type="nucleotide sequence ID" value="NZ_QVLV01000029.1"/>
</dbReference>
<dbReference type="GO" id="GO:0005576">
    <property type="term" value="C:extracellular region"/>
    <property type="evidence" value="ECO:0007669"/>
    <property type="project" value="TreeGrafter"/>
</dbReference>
<sequence length="446" mass="52547">MDFVKVNGKEFYYRGKPILFSGLGVGSWLNMEHFMLGLPGTDKQIRETFARVLGKEDAARFFDSFILNFLTEEDFLFLKESGVNLLRVPFSYRLFIDDENPGVYKEEGFGYMDRLLALCSKYEIFLMPDLHTVPGGQNPDWHSDNTTGIPQFWHFRIFQEQIVKLWQDIAQRYQDEPFLLGYDLLNEPFLMPKKEGVLNAFFEEVTKAVRKVDKNHIIFIEGDFFSMDFSDIRLPADEQTALTFHFYPTVWDKNLCDKDYDARERVRKMDEQLAGFAALRDKFGRPALCGEAGVDIKKDDLPFTMQLLDETLGLFQKHGLSWTLWSYKDAQWMGLAYPKDGTGWMKLAGRIREHWSHYGQMDAADEIMEDMGKRYTADLAKELKYELQFQLRGVLYRLEEEYILKPVLEEFPKEEIMSMPESFRFENCAFYEDYRALLKKYTWRQA</sequence>
<evidence type="ECO:0000313" key="8">
    <source>
        <dbReference type="EMBL" id="RGE56123.1"/>
    </source>
</evidence>
<dbReference type="Proteomes" id="UP000260812">
    <property type="component" value="Unassembled WGS sequence"/>
</dbReference>
<reference evidence="8" key="1">
    <citation type="submission" date="2018-08" db="EMBL/GenBank/DDBJ databases">
        <title>A genome reference for cultivated species of the human gut microbiota.</title>
        <authorList>
            <person name="Zou Y."/>
            <person name="Xue W."/>
            <person name="Luo G."/>
        </authorList>
    </citation>
    <scope>NUCLEOTIDE SEQUENCE [LARGE SCALE GENOMIC DNA]</scope>
    <source>
        <strain evidence="8">TF05-5AC</strain>
    </source>
</reference>
<dbReference type="GO" id="GO:0008422">
    <property type="term" value="F:beta-glucosidase activity"/>
    <property type="evidence" value="ECO:0007669"/>
    <property type="project" value="TreeGrafter"/>
</dbReference>
<keyword evidence="4 6" id="KW-0326">Glycosidase</keyword>
<dbReference type="GeneID" id="97990116"/>
<dbReference type="InterPro" id="IPR050386">
    <property type="entry name" value="Glycosyl_hydrolase_5"/>
</dbReference>
<dbReference type="InterPro" id="IPR001547">
    <property type="entry name" value="Glyco_hydro_5"/>
</dbReference>
<dbReference type="InterPro" id="IPR017853">
    <property type="entry name" value="GH"/>
</dbReference>
<evidence type="ECO:0000259" key="7">
    <source>
        <dbReference type="Pfam" id="PF00150"/>
    </source>
</evidence>
<evidence type="ECO:0000256" key="5">
    <source>
        <dbReference type="ARBA" id="ARBA00023326"/>
    </source>
</evidence>
<organism evidence="8 9">
    <name type="scientific">Eisenbergiella massiliensis</name>
    <dbReference type="NCBI Taxonomy" id="1720294"/>
    <lineage>
        <taxon>Bacteria</taxon>
        <taxon>Bacillati</taxon>
        <taxon>Bacillota</taxon>
        <taxon>Clostridia</taxon>
        <taxon>Lachnospirales</taxon>
        <taxon>Lachnospiraceae</taxon>
        <taxon>Eisenbergiella</taxon>
    </lineage>
</organism>
<dbReference type="InterPro" id="IPR018087">
    <property type="entry name" value="Glyco_hydro_5_CS"/>
</dbReference>
<evidence type="ECO:0000256" key="2">
    <source>
        <dbReference type="ARBA" id="ARBA00023001"/>
    </source>
</evidence>
<comment type="caution">
    <text evidence="8">The sequence shown here is derived from an EMBL/GenBank/DDBJ whole genome shotgun (WGS) entry which is preliminary data.</text>
</comment>
<comment type="similarity">
    <text evidence="6">Belongs to the glycosyl hydrolase 5 (cellulase A) family.</text>
</comment>
<dbReference type="PANTHER" id="PTHR31297">
    <property type="entry name" value="GLUCAN ENDO-1,6-BETA-GLUCOSIDASE B"/>
    <property type="match status" value="1"/>
</dbReference>
<name>A0A3E3HWC0_9FIRM</name>
<evidence type="ECO:0000256" key="4">
    <source>
        <dbReference type="ARBA" id="ARBA00023295"/>
    </source>
</evidence>
<dbReference type="AlphaFoldDB" id="A0A3E3HWC0"/>
<keyword evidence="5" id="KW-0624">Polysaccharide degradation</keyword>
<gene>
    <name evidence="8" type="ORF">DXC51_25495</name>
</gene>
<dbReference type="SUPFAM" id="SSF51445">
    <property type="entry name" value="(Trans)glycosidases"/>
    <property type="match status" value="1"/>
</dbReference>
<keyword evidence="2" id="KW-0136">Cellulose degradation</keyword>
<proteinExistence type="inferred from homology"/>
<keyword evidence="3" id="KW-0119">Carbohydrate metabolism</keyword>
<keyword evidence="9" id="KW-1185">Reference proteome</keyword>